<sequence precursor="true">MKKLVLGIVVVFVLIGCGSDNEKSPSKENTKDYINKVIEQEQKAKEKVLTPKEKEEAAKAKQKTLNLMNDLIEKGKKVKLPSER</sequence>
<proteinExistence type="predicted"/>
<dbReference type="KEGG" id="ant:Arnit_0181"/>
<gene>
    <name evidence="1" type="ordered locus">Arnit_0181</name>
</gene>
<dbReference type="HOGENOM" id="CLU_2520413_0_0_7"/>
<organism evidence="1 2">
    <name type="scientific">Arcobacter nitrofigilis (strain ATCC 33309 / DSM 7299 / CCUG 15893 / LMG 7604 / NCTC 12251 / CI)</name>
    <name type="common">Campylobacter nitrofigilis</name>
    <dbReference type="NCBI Taxonomy" id="572480"/>
    <lineage>
        <taxon>Bacteria</taxon>
        <taxon>Pseudomonadati</taxon>
        <taxon>Campylobacterota</taxon>
        <taxon>Epsilonproteobacteria</taxon>
        <taxon>Campylobacterales</taxon>
        <taxon>Arcobacteraceae</taxon>
        <taxon>Arcobacter</taxon>
    </lineage>
</organism>
<protein>
    <recommendedName>
        <fullName evidence="3">Lipoprotein</fullName>
    </recommendedName>
</protein>
<dbReference type="AlphaFoldDB" id="D5V4B5"/>
<evidence type="ECO:0008006" key="3">
    <source>
        <dbReference type="Google" id="ProtNLM"/>
    </source>
</evidence>
<reference evidence="1 2" key="1">
    <citation type="journal article" date="2010" name="Stand. Genomic Sci.">
        <title>Complete genome sequence of Arcobacter nitrofigilis type strain (CI).</title>
        <authorList>
            <person name="Pati A."/>
            <person name="Gronow S."/>
            <person name="Lapidus A."/>
            <person name="Copeland A."/>
            <person name="Glavina Del Rio T."/>
            <person name="Nolan M."/>
            <person name="Lucas S."/>
            <person name="Tice H."/>
            <person name="Cheng J.F."/>
            <person name="Han C."/>
            <person name="Chertkov O."/>
            <person name="Bruce D."/>
            <person name="Tapia R."/>
            <person name="Goodwin L."/>
            <person name="Pitluck S."/>
            <person name="Liolios K."/>
            <person name="Ivanova N."/>
            <person name="Mavromatis K."/>
            <person name="Chen A."/>
            <person name="Palaniappan K."/>
            <person name="Land M."/>
            <person name="Hauser L."/>
            <person name="Chang Y.J."/>
            <person name="Jeffries C.D."/>
            <person name="Detter J.C."/>
            <person name="Rohde M."/>
            <person name="Goker M."/>
            <person name="Bristow J."/>
            <person name="Eisen J.A."/>
            <person name="Markowitz V."/>
            <person name="Hugenholtz P."/>
            <person name="Klenk H.P."/>
            <person name="Kyrpides N.C."/>
        </authorList>
    </citation>
    <scope>NUCLEOTIDE SEQUENCE [LARGE SCALE GENOMIC DNA]</scope>
    <source>
        <strain evidence="2">ATCC 33309 / DSM 7299 / CCUG 15893 / LMG 7604 / NCTC 12251 / CI</strain>
    </source>
</reference>
<dbReference type="Proteomes" id="UP000000939">
    <property type="component" value="Chromosome"/>
</dbReference>
<dbReference type="PROSITE" id="PS51257">
    <property type="entry name" value="PROKAR_LIPOPROTEIN"/>
    <property type="match status" value="1"/>
</dbReference>
<keyword evidence="2" id="KW-1185">Reference proteome</keyword>
<evidence type="ECO:0000313" key="1">
    <source>
        <dbReference type="EMBL" id="ADG91848.1"/>
    </source>
</evidence>
<name>D5V4B5_ARCNC</name>
<dbReference type="EMBL" id="CP001999">
    <property type="protein sequence ID" value="ADG91848.1"/>
    <property type="molecule type" value="Genomic_DNA"/>
</dbReference>
<accession>D5V4B5</accession>
<dbReference type="STRING" id="572480.Arnit_0181"/>
<evidence type="ECO:0000313" key="2">
    <source>
        <dbReference type="Proteomes" id="UP000000939"/>
    </source>
</evidence>
<dbReference type="RefSeq" id="WP_013133993.1">
    <property type="nucleotide sequence ID" value="NC_014166.1"/>
</dbReference>